<dbReference type="PANTHER" id="PTHR47245">
    <property type="entry name" value="PEPTIDYLPROLYL ISOMERASE"/>
    <property type="match status" value="1"/>
</dbReference>
<feature type="chain" id="PRO_5029003442" evidence="2">
    <location>
        <begin position="33"/>
        <end position="289"/>
    </location>
</feature>
<reference evidence="5" key="1">
    <citation type="submission" date="2020-06" db="EMBL/GenBank/DDBJ databases">
        <title>Isolation of Planomicrobium glaciei.</title>
        <authorList>
            <person name="Malisova L."/>
            <person name="Safrankova R."/>
            <person name="Jakubu V."/>
            <person name="Spanelova P."/>
        </authorList>
    </citation>
    <scope>NUCLEOTIDE SEQUENCE [LARGE SCALE GENOMIC DNA]</scope>
    <source>
        <strain evidence="5">NRL-ATB46093</strain>
    </source>
</reference>
<dbReference type="InterPro" id="IPR023058">
    <property type="entry name" value="PPIase_PpiC_CS"/>
</dbReference>
<sequence length="289" mass="31442">MKMKKTVYIAIGAVIASAVFLVASFAPSDAVATVNGKAIERDALYGEMVKATGAETLDSMIANEIVKQELEKADIKVSQEELDAEMAVYEEAYGSSEALEKAVKAAGMTMEDLTADIETQVKIEKLLGPKVDITDEEIKSYFEENKESLAQPAQVEASHILVETKEKADEVAAKLADGGDFAELAKEYSTDTATAESGGELGAFGTGEMAPEFEEVAFAMKIDEVSEPVETEYGFHIIKVTNKTEAQEATLENSKEQIKETLFDEALNTEYAAWLSEKQASYEIENKLN</sequence>
<dbReference type="PROSITE" id="PS50198">
    <property type="entry name" value="PPIC_PPIASE_2"/>
    <property type="match status" value="1"/>
</dbReference>
<dbReference type="Pfam" id="PF13616">
    <property type="entry name" value="Rotamase_3"/>
    <property type="match status" value="1"/>
</dbReference>
<dbReference type="EMBL" id="CP051177">
    <property type="protein sequence ID" value="QKX49872.1"/>
    <property type="molecule type" value="Genomic_DNA"/>
</dbReference>
<accession>A0A7H8Q8R0</accession>
<evidence type="ECO:0000313" key="5">
    <source>
        <dbReference type="Proteomes" id="UP000509222"/>
    </source>
</evidence>
<keyword evidence="1" id="KW-0413">Isomerase</keyword>
<dbReference type="SUPFAM" id="SSF109998">
    <property type="entry name" value="Triger factor/SurA peptide-binding domain-like"/>
    <property type="match status" value="1"/>
</dbReference>
<proteinExistence type="predicted"/>
<dbReference type="InterPro" id="IPR046357">
    <property type="entry name" value="PPIase_dom_sf"/>
</dbReference>
<feature type="signal peptide" evidence="2">
    <location>
        <begin position="1"/>
        <end position="32"/>
    </location>
</feature>
<evidence type="ECO:0000256" key="1">
    <source>
        <dbReference type="PROSITE-ProRule" id="PRU00278"/>
    </source>
</evidence>
<name>A0A7H8Q8R0_9BACL</name>
<protein>
    <submittedName>
        <fullName evidence="4">Foldase</fullName>
    </submittedName>
</protein>
<keyword evidence="5" id="KW-1185">Reference proteome</keyword>
<dbReference type="Gene3D" id="1.10.4030.10">
    <property type="entry name" value="Porin chaperone SurA, peptide-binding domain"/>
    <property type="match status" value="1"/>
</dbReference>
<organism evidence="4 5">
    <name type="scientific">Planococcus glaciei</name>
    <dbReference type="NCBI Taxonomy" id="459472"/>
    <lineage>
        <taxon>Bacteria</taxon>
        <taxon>Bacillati</taxon>
        <taxon>Bacillota</taxon>
        <taxon>Bacilli</taxon>
        <taxon>Bacillales</taxon>
        <taxon>Caryophanaceae</taxon>
        <taxon>Planococcus</taxon>
    </lineage>
</organism>
<gene>
    <name evidence="4" type="ORF">HF394_04310</name>
</gene>
<dbReference type="AlphaFoldDB" id="A0A7H8Q8R0"/>
<dbReference type="InterPro" id="IPR000297">
    <property type="entry name" value="PPIase_PpiC"/>
</dbReference>
<dbReference type="PANTHER" id="PTHR47245:SF2">
    <property type="entry name" value="PEPTIDYL-PROLYL CIS-TRANS ISOMERASE HP_0175-RELATED"/>
    <property type="match status" value="1"/>
</dbReference>
<evidence type="ECO:0000256" key="2">
    <source>
        <dbReference type="SAM" id="SignalP"/>
    </source>
</evidence>
<feature type="domain" description="PpiC" evidence="3">
    <location>
        <begin position="152"/>
        <end position="242"/>
    </location>
</feature>
<dbReference type="Gene3D" id="3.10.50.40">
    <property type="match status" value="1"/>
</dbReference>
<keyword evidence="1" id="KW-0697">Rotamase</keyword>
<dbReference type="GO" id="GO:0003755">
    <property type="term" value="F:peptidyl-prolyl cis-trans isomerase activity"/>
    <property type="evidence" value="ECO:0007669"/>
    <property type="project" value="UniProtKB-KW"/>
</dbReference>
<evidence type="ECO:0000259" key="3">
    <source>
        <dbReference type="PROSITE" id="PS50198"/>
    </source>
</evidence>
<evidence type="ECO:0000313" key="4">
    <source>
        <dbReference type="EMBL" id="QKX49872.1"/>
    </source>
</evidence>
<dbReference type="InterPro" id="IPR027304">
    <property type="entry name" value="Trigger_fact/SurA_dom_sf"/>
</dbReference>
<dbReference type="SUPFAM" id="SSF54534">
    <property type="entry name" value="FKBP-like"/>
    <property type="match status" value="1"/>
</dbReference>
<dbReference type="PROSITE" id="PS01096">
    <property type="entry name" value="PPIC_PPIASE_1"/>
    <property type="match status" value="1"/>
</dbReference>
<dbReference type="Pfam" id="PF13624">
    <property type="entry name" value="SurA_N_3"/>
    <property type="match status" value="1"/>
</dbReference>
<keyword evidence="2" id="KW-0732">Signal</keyword>
<dbReference type="Proteomes" id="UP000509222">
    <property type="component" value="Chromosome"/>
</dbReference>
<dbReference type="InterPro" id="IPR050245">
    <property type="entry name" value="PrsA_foldase"/>
</dbReference>